<dbReference type="eggNOG" id="COG1073">
    <property type="taxonomic scope" value="Bacteria"/>
</dbReference>
<dbReference type="PROSITE" id="PS51257">
    <property type="entry name" value="PROKAR_LIPOPROTEIN"/>
    <property type="match status" value="1"/>
</dbReference>
<feature type="region of interest" description="Disordered" evidence="1">
    <location>
        <begin position="189"/>
        <end position="208"/>
    </location>
</feature>
<evidence type="ECO:0000313" key="4">
    <source>
        <dbReference type="EMBL" id="ACU74393.1"/>
    </source>
</evidence>
<name>C7QAS0_CATAD</name>
<dbReference type="AlphaFoldDB" id="C7QAS0"/>
<organism evidence="4 5">
    <name type="scientific">Catenulispora acidiphila (strain DSM 44928 / JCM 14897 / NBRC 102108 / NRRL B-24433 / ID139908)</name>
    <dbReference type="NCBI Taxonomy" id="479433"/>
    <lineage>
        <taxon>Bacteria</taxon>
        <taxon>Bacillati</taxon>
        <taxon>Actinomycetota</taxon>
        <taxon>Actinomycetes</taxon>
        <taxon>Catenulisporales</taxon>
        <taxon>Catenulisporaceae</taxon>
        <taxon>Catenulispora</taxon>
    </lineage>
</organism>
<proteinExistence type="predicted"/>
<gene>
    <name evidence="4" type="ordered locus">Caci_5534</name>
</gene>
<keyword evidence="5" id="KW-1185">Reference proteome</keyword>
<dbReference type="GO" id="GO:0052689">
    <property type="term" value="F:carboxylic ester hydrolase activity"/>
    <property type="evidence" value="ECO:0007669"/>
    <property type="project" value="TreeGrafter"/>
</dbReference>
<dbReference type="InterPro" id="IPR053145">
    <property type="entry name" value="AB_hydrolase_Est10"/>
</dbReference>
<dbReference type="Pfam" id="PF12146">
    <property type="entry name" value="Hydrolase_4"/>
    <property type="match status" value="1"/>
</dbReference>
<dbReference type="HOGENOM" id="CLU_065952_0_0_11"/>
<reference evidence="4 5" key="1">
    <citation type="journal article" date="2009" name="Stand. Genomic Sci.">
        <title>Complete genome sequence of Catenulispora acidiphila type strain (ID 139908).</title>
        <authorList>
            <person name="Copeland A."/>
            <person name="Lapidus A."/>
            <person name="Glavina Del Rio T."/>
            <person name="Nolan M."/>
            <person name="Lucas S."/>
            <person name="Chen F."/>
            <person name="Tice H."/>
            <person name="Cheng J.F."/>
            <person name="Bruce D."/>
            <person name="Goodwin L."/>
            <person name="Pitluck S."/>
            <person name="Mikhailova N."/>
            <person name="Pati A."/>
            <person name="Ivanova N."/>
            <person name="Mavromatis K."/>
            <person name="Chen A."/>
            <person name="Palaniappan K."/>
            <person name="Chain P."/>
            <person name="Land M."/>
            <person name="Hauser L."/>
            <person name="Chang Y.J."/>
            <person name="Jeffries C.D."/>
            <person name="Chertkov O."/>
            <person name="Brettin T."/>
            <person name="Detter J.C."/>
            <person name="Han C."/>
            <person name="Ali Z."/>
            <person name="Tindall B.J."/>
            <person name="Goker M."/>
            <person name="Bristow J."/>
            <person name="Eisen J.A."/>
            <person name="Markowitz V."/>
            <person name="Hugenholtz P."/>
            <person name="Kyrpides N.C."/>
            <person name="Klenk H.P."/>
        </authorList>
    </citation>
    <scope>NUCLEOTIDE SEQUENCE [LARGE SCALE GENOMIC DNA]</scope>
    <source>
        <strain evidence="5">DSM 44928 / JCM 14897 / NBRC 102108 / NRRL B-24433 / ID139908</strain>
    </source>
</reference>
<feature type="domain" description="Serine aminopeptidase S33" evidence="3">
    <location>
        <begin position="100"/>
        <end position="183"/>
    </location>
</feature>
<dbReference type="OrthoDB" id="5902829at2"/>
<dbReference type="PANTHER" id="PTHR43265">
    <property type="entry name" value="ESTERASE ESTD"/>
    <property type="match status" value="1"/>
</dbReference>
<dbReference type="SUPFAM" id="SSF53474">
    <property type="entry name" value="alpha/beta-Hydrolases"/>
    <property type="match status" value="1"/>
</dbReference>
<dbReference type="STRING" id="479433.Caci_5534"/>
<evidence type="ECO:0000256" key="1">
    <source>
        <dbReference type="SAM" id="MobiDB-lite"/>
    </source>
</evidence>
<keyword evidence="2" id="KW-0732">Signal</keyword>
<dbReference type="RefSeq" id="WP_015794122.1">
    <property type="nucleotide sequence ID" value="NC_013131.1"/>
</dbReference>
<dbReference type="KEGG" id="cai:Caci_5534"/>
<sequence precursor="true">MRTHRTYRAVHAVHAVQAAAAIGAAALLLAACSSAGSVKQAGAAPAPAPHNLTFTSGADKISATFQPAEGTQNPGAAVLIIAGSGATDRNGDDAQLVKGNTYQHFAQELAADGVSSLRYDKLGSGQTGLATHTTGQGITFDLYGNEALDAYRTLAAQPGVDPHKLIILGHSEGGLYALWLTNKLKATGSGSGSGSGAGTQPAPPALHAPPAPHALILASTVGLRFIDLLDQQYTAGYQAQAAAGTITHDEANVLTQQLNTAFASIRAGNPVTTQLDDKSVAALLSRTNVPILHDEDQQDPAALAKSLGPSMPVLVLHGTKDTQVTDADTAPLLAALQGDSAVVHDEVANANHLYQLISGTPNPASDYADASLPFAAQVGPDLKQFLQHAF</sequence>
<dbReference type="InParanoid" id="C7QAS0"/>
<feature type="chain" id="PRO_5038936114" description="Serine aminopeptidase S33 domain-containing protein" evidence="2">
    <location>
        <begin position="36"/>
        <end position="390"/>
    </location>
</feature>
<protein>
    <recommendedName>
        <fullName evidence="3">Serine aminopeptidase S33 domain-containing protein</fullName>
    </recommendedName>
</protein>
<feature type="signal peptide" evidence="2">
    <location>
        <begin position="1"/>
        <end position="35"/>
    </location>
</feature>
<dbReference type="Gene3D" id="3.40.50.1820">
    <property type="entry name" value="alpha/beta hydrolase"/>
    <property type="match status" value="1"/>
</dbReference>
<dbReference type="InterPro" id="IPR022742">
    <property type="entry name" value="Hydrolase_4"/>
</dbReference>
<dbReference type="EMBL" id="CP001700">
    <property type="protein sequence ID" value="ACU74393.1"/>
    <property type="molecule type" value="Genomic_DNA"/>
</dbReference>
<evidence type="ECO:0000256" key="2">
    <source>
        <dbReference type="SAM" id="SignalP"/>
    </source>
</evidence>
<accession>C7QAS0</accession>
<evidence type="ECO:0000259" key="3">
    <source>
        <dbReference type="Pfam" id="PF12146"/>
    </source>
</evidence>
<dbReference type="InterPro" id="IPR029058">
    <property type="entry name" value="AB_hydrolase_fold"/>
</dbReference>
<dbReference type="PANTHER" id="PTHR43265:SF1">
    <property type="entry name" value="ESTERASE ESTD"/>
    <property type="match status" value="1"/>
</dbReference>
<dbReference type="Proteomes" id="UP000000851">
    <property type="component" value="Chromosome"/>
</dbReference>
<evidence type="ECO:0000313" key="5">
    <source>
        <dbReference type="Proteomes" id="UP000000851"/>
    </source>
</evidence>